<dbReference type="GeneID" id="64605620"/>
<proteinExistence type="predicted"/>
<feature type="transmembrane region" description="Helical" evidence="1">
    <location>
        <begin position="209"/>
        <end position="229"/>
    </location>
</feature>
<feature type="transmembrane region" description="Helical" evidence="1">
    <location>
        <begin position="166"/>
        <end position="189"/>
    </location>
</feature>
<dbReference type="AlphaFoldDB" id="A0A9P7DDK1"/>
<evidence type="ECO:0000256" key="1">
    <source>
        <dbReference type="SAM" id="Phobius"/>
    </source>
</evidence>
<reference evidence="3" key="1">
    <citation type="journal article" date="2020" name="New Phytol.">
        <title>Comparative genomics reveals dynamic genome evolution in host specialist ectomycorrhizal fungi.</title>
        <authorList>
            <person name="Lofgren L.A."/>
            <person name="Nguyen N.H."/>
            <person name="Vilgalys R."/>
            <person name="Ruytinx J."/>
            <person name="Liao H.L."/>
            <person name="Branco S."/>
            <person name="Kuo A."/>
            <person name="LaButti K."/>
            <person name="Lipzen A."/>
            <person name="Andreopoulos W."/>
            <person name="Pangilinan J."/>
            <person name="Riley R."/>
            <person name="Hundley H."/>
            <person name="Na H."/>
            <person name="Barry K."/>
            <person name="Grigoriev I.V."/>
            <person name="Stajich J.E."/>
            <person name="Kennedy P.G."/>
        </authorList>
    </citation>
    <scope>NUCLEOTIDE SEQUENCE</scope>
    <source>
        <strain evidence="3">S12</strain>
    </source>
</reference>
<dbReference type="InterPro" id="IPR045340">
    <property type="entry name" value="DUF6533"/>
</dbReference>
<evidence type="ECO:0000313" key="4">
    <source>
        <dbReference type="Proteomes" id="UP000719766"/>
    </source>
</evidence>
<dbReference type="RefSeq" id="XP_041155720.1">
    <property type="nucleotide sequence ID" value="XM_041311856.1"/>
</dbReference>
<organism evidence="3 4">
    <name type="scientific">Suillus plorans</name>
    <dbReference type="NCBI Taxonomy" id="116603"/>
    <lineage>
        <taxon>Eukaryota</taxon>
        <taxon>Fungi</taxon>
        <taxon>Dikarya</taxon>
        <taxon>Basidiomycota</taxon>
        <taxon>Agaricomycotina</taxon>
        <taxon>Agaricomycetes</taxon>
        <taxon>Agaricomycetidae</taxon>
        <taxon>Boletales</taxon>
        <taxon>Suillineae</taxon>
        <taxon>Suillaceae</taxon>
        <taxon>Suillus</taxon>
    </lineage>
</organism>
<comment type="caution">
    <text evidence="3">The sequence shown here is derived from an EMBL/GenBank/DDBJ whole genome shotgun (WGS) entry which is preliminary data.</text>
</comment>
<feature type="transmembrane region" description="Helical" evidence="1">
    <location>
        <begin position="53"/>
        <end position="77"/>
    </location>
</feature>
<sequence length="285" mass="32698">MEYSAVDISAATSLQRLAYLYMSMTTFWTYDYACALHQEWEFLRRSRWTKVKALYIITRHLPFFLIAMYLCLNFAAIEDPNKCRILINVYSSLSQISAICSECFFMIRTYALWNNNRIVLIGLLSTAFAMIVTSVSIRFATIATSYVTTSAIPGTPSCPSRSSSVLYFMSFIFLFVFQLVLITLTLTRAIQSWWSTKGPLQAILVKHNIFYYVCGLLLSAVNILVPALFPNSPYYTTLQNFQVSILAILATRMHLHLWHLDQHMHSSDALIYIYMSDMSPADYTV</sequence>
<keyword evidence="1" id="KW-0812">Transmembrane</keyword>
<evidence type="ECO:0000313" key="3">
    <source>
        <dbReference type="EMBL" id="KAG1788492.1"/>
    </source>
</evidence>
<accession>A0A9P7DDK1</accession>
<keyword evidence="1" id="KW-1133">Transmembrane helix</keyword>
<dbReference type="Proteomes" id="UP000719766">
    <property type="component" value="Unassembled WGS sequence"/>
</dbReference>
<name>A0A9P7DDK1_9AGAM</name>
<keyword evidence="1" id="KW-0472">Membrane</keyword>
<feature type="domain" description="DUF6533" evidence="2">
    <location>
        <begin position="19"/>
        <end position="64"/>
    </location>
</feature>
<keyword evidence="4" id="KW-1185">Reference proteome</keyword>
<gene>
    <name evidence="3" type="ORF">HD556DRAFT_860766</name>
</gene>
<dbReference type="EMBL" id="JABBWE010000068">
    <property type="protein sequence ID" value="KAG1788492.1"/>
    <property type="molecule type" value="Genomic_DNA"/>
</dbReference>
<dbReference type="OrthoDB" id="3350812at2759"/>
<feature type="transmembrane region" description="Helical" evidence="1">
    <location>
        <begin position="119"/>
        <end position="146"/>
    </location>
</feature>
<evidence type="ECO:0000259" key="2">
    <source>
        <dbReference type="Pfam" id="PF20151"/>
    </source>
</evidence>
<dbReference type="Pfam" id="PF20151">
    <property type="entry name" value="DUF6533"/>
    <property type="match status" value="1"/>
</dbReference>
<protein>
    <recommendedName>
        <fullName evidence="2">DUF6533 domain-containing protein</fullName>
    </recommendedName>
</protein>